<evidence type="ECO:0000313" key="2">
    <source>
        <dbReference type="Proteomes" id="UP001108025"/>
    </source>
</evidence>
<dbReference type="EMBL" id="JAJNAY010000001">
    <property type="protein sequence ID" value="MCD1118081.1"/>
    <property type="molecule type" value="Genomic_DNA"/>
</dbReference>
<accession>A0A9Q3V4T3</accession>
<dbReference type="AlphaFoldDB" id="A0A9Q3V4T3"/>
<proteinExistence type="predicted"/>
<protein>
    <submittedName>
        <fullName evidence="1">Uncharacterized protein</fullName>
    </submittedName>
</protein>
<name>A0A9Q3V4T3_9FLAO</name>
<comment type="caution">
    <text evidence="1">The sequence shown here is derived from an EMBL/GenBank/DDBJ whole genome shotgun (WGS) entry which is preliminary data.</text>
</comment>
<keyword evidence="2" id="KW-1185">Reference proteome</keyword>
<dbReference type="RefSeq" id="WP_230670356.1">
    <property type="nucleotide sequence ID" value="NZ_JAJNAY010000001.1"/>
</dbReference>
<organism evidence="1 2">
    <name type="scientific">Chryseobacterium turcicum</name>
    <dbReference type="NCBI Taxonomy" id="2898076"/>
    <lineage>
        <taxon>Bacteria</taxon>
        <taxon>Pseudomonadati</taxon>
        <taxon>Bacteroidota</taxon>
        <taxon>Flavobacteriia</taxon>
        <taxon>Flavobacteriales</taxon>
        <taxon>Weeksellaceae</taxon>
        <taxon>Chryseobacterium group</taxon>
        <taxon>Chryseobacterium</taxon>
    </lineage>
</organism>
<sequence>MKLTLKILIAIFSLTILSHCKEKLTKPISFFEDYDLNSGKYKLEVYQIEGEIIDDFKKFYIDDSETLKKMQKQWIFKYKSEVMPCGFGYELHLVKDHKIIKKTLINIDCEYMQGWIHFPKEYLTDHKNHFKRIIEND</sequence>
<evidence type="ECO:0000313" key="1">
    <source>
        <dbReference type="EMBL" id="MCD1118081.1"/>
    </source>
</evidence>
<reference evidence="1" key="1">
    <citation type="submission" date="2021-11" db="EMBL/GenBank/DDBJ databases">
        <title>Description of novel Chryseobacterium species.</title>
        <authorList>
            <person name="Saticioglu I.B."/>
            <person name="Ay H."/>
            <person name="Altun S."/>
            <person name="Duman M."/>
        </authorList>
    </citation>
    <scope>NUCLEOTIDE SEQUENCE</scope>
    <source>
        <strain evidence="1">C-17</strain>
    </source>
</reference>
<dbReference type="Proteomes" id="UP001108025">
    <property type="component" value="Unassembled WGS sequence"/>
</dbReference>
<gene>
    <name evidence="1" type="ORF">LO744_14560</name>
</gene>